<evidence type="ECO:0000256" key="4">
    <source>
        <dbReference type="SAM" id="Phobius"/>
    </source>
</evidence>
<keyword evidence="6" id="KW-1185">Reference proteome</keyword>
<feature type="transmembrane region" description="Helical" evidence="4">
    <location>
        <begin position="12"/>
        <end position="32"/>
    </location>
</feature>
<feature type="transmembrane region" description="Helical" evidence="4">
    <location>
        <begin position="326"/>
        <end position="349"/>
    </location>
</feature>
<reference evidence="5" key="1">
    <citation type="submission" date="2020-12" db="EMBL/GenBank/DDBJ databases">
        <title>Geomonas sp. Red875, isolated from river sediment.</title>
        <authorList>
            <person name="Xu Z."/>
            <person name="Zhang Z."/>
            <person name="Masuda Y."/>
            <person name="Itoh H."/>
            <person name="Senoo K."/>
        </authorList>
    </citation>
    <scope>NUCLEOTIDE SEQUENCE</scope>
    <source>
        <strain evidence="5">Red875</strain>
    </source>
</reference>
<sequence>MQLTEEQKPMLRFLAVMTAASMLGLQGYTILFNNYAVEVVRLNGQAVGIIQSVREVPGFLALLAVFVMLVVKEHRLSAISIALLGIGTALTGIFPSYAGVACTTLVMSFGFHYYETTNQSLTLQYFSTGVTPLVMGRLRSLSALSSIGAGLLIWGLGYLTDFRGMFLVIGILVLGIGIWGMFQEPTHENVPPQRARMVLRRRYGLYYVLTFLSGARRQIFMVFSMFLLVEKFHFTVRGMIFLFVINNLIGYLMNPVIGRAIVRFGERAISSIEYLGVIVIFLTYAYSGSGTLVSFMYVLDSLLFNFAVAIRTYFQKVADPQDIAASMAVGFTINHIAAVFLPALGGYLWMISYQIPFLGGAALGAVSLAAAQFMRVPQNKTAPTELAEAAAN</sequence>
<feature type="transmembrane region" description="Helical" evidence="4">
    <location>
        <begin position="292"/>
        <end position="314"/>
    </location>
</feature>
<feature type="transmembrane region" description="Helical" evidence="4">
    <location>
        <begin position="165"/>
        <end position="182"/>
    </location>
</feature>
<evidence type="ECO:0000313" key="6">
    <source>
        <dbReference type="Proteomes" id="UP000636888"/>
    </source>
</evidence>
<dbReference type="RefSeq" id="WP_199382745.1">
    <property type="nucleotide sequence ID" value="NZ_JAEMHM010000003.1"/>
</dbReference>
<name>A0A8J7JKH7_9BACT</name>
<gene>
    <name evidence="5" type="ORF">JFN93_04210</name>
</gene>
<organism evidence="5 6">
    <name type="scientific">Geomesophilobacter sediminis</name>
    <dbReference type="NCBI Taxonomy" id="2798584"/>
    <lineage>
        <taxon>Bacteria</taxon>
        <taxon>Pseudomonadati</taxon>
        <taxon>Thermodesulfobacteriota</taxon>
        <taxon>Desulfuromonadia</taxon>
        <taxon>Geobacterales</taxon>
        <taxon>Geobacteraceae</taxon>
        <taxon>Geomesophilobacter</taxon>
    </lineage>
</organism>
<accession>A0A8J7JKH7</accession>
<dbReference type="InterPro" id="IPR036259">
    <property type="entry name" value="MFS_trans_sf"/>
</dbReference>
<feature type="transmembrane region" description="Helical" evidence="4">
    <location>
        <begin position="234"/>
        <end position="256"/>
    </location>
</feature>
<evidence type="ECO:0000256" key="1">
    <source>
        <dbReference type="ARBA" id="ARBA00022692"/>
    </source>
</evidence>
<dbReference type="Pfam" id="PF07690">
    <property type="entry name" value="MFS_1"/>
    <property type="match status" value="1"/>
</dbReference>
<feature type="transmembrane region" description="Helical" evidence="4">
    <location>
        <begin position="52"/>
        <end position="71"/>
    </location>
</feature>
<dbReference type="Proteomes" id="UP000636888">
    <property type="component" value="Unassembled WGS sequence"/>
</dbReference>
<comment type="caution">
    <text evidence="5">The sequence shown here is derived from an EMBL/GenBank/DDBJ whole genome shotgun (WGS) entry which is preliminary data.</text>
</comment>
<evidence type="ECO:0000256" key="2">
    <source>
        <dbReference type="ARBA" id="ARBA00022989"/>
    </source>
</evidence>
<feature type="transmembrane region" description="Helical" evidence="4">
    <location>
        <begin position="268"/>
        <end position="286"/>
    </location>
</feature>
<feature type="transmembrane region" description="Helical" evidence="4">
    <location>
        <begin position="83"/>
        <end position="111"/>
    </location>
</feature>
<feature type="transmembrane region" description="Helical" evidence="4">
    <location>
        <begin position="355"/>
        <end position="374"/>
    </location>
</feature>
<feature type="transmembrane region" description="Helical" evidence="4">
    <location>
        <begin position="203"/>
        <end position="228"/>
    </location>
</feature>
<dbReference type="Gene3D" id="1.20.1250.20">
    <property type="entry name" value="MFS general substrate transporter like domains"/>
    <property type="match status" value="1"/>
</dbReference>
<evidence type="ECO:0000256" key="3">
    <source>
        <dbReference type="ARBA" id="ARBA00023136"/>
    </source>
</evidence>
<keyword evidence="3 4" id="KW-0472">Membrane</keyword>
<keyword evidence="2 4" id="KW-1133">Transmembrane helix</keyword>
<protein>
    <submittedName>
        <fullName evidence="5">MFS transporter</fullName>
    </submittedName>
</protein>
<keyword evidence="1 4" id="KW-0812">Transmembrane</keyword>
<dbReference type="InterPro" id="IPR011701">
    <property type="entry name" value="MFS"/>
</dbReference>
<dbReference type="AlphaFoldDB" id="A0A8J7JKH7"/>
<proteinExistence type="predicted"/>
<evidence type="ECO:0000313" key="5">
    <source>
        <dbReference type="EMBL" id="MBJ6723905.1"/>
    </source>
</evidence>
<dbReference type="GO" id="GO:0022857">
    <property type="term" value="F:transmembrane transporter activity"/>
    <property type="evidence" value="ECO:0007669"/>
    <property type="project" value="InterPro"/>
</dbReference>
<dbReference type="SUPFAM" id="SSF103473">
    <property type="entry name" value="MFS general substrate transporter"/>
    <property type="match status" value="1"/>
</dbReference>
<dbReference type="EMBL" id="JAEMHM010000003">
    <property type="protein sequence ID" value="MBJ6723905.1"/>
    <property type="molecule type" value="Genomic_DNA"/>
</dbReference>